<evidence type="ECO:0000256" key="1">
    <source>
        <dbReference type="SAM" id="Phobius"/>
    </source>
</evidence>
<feature type="transmembrane region" description="Helical" evidence="1">
    <location>
        <begin position="6"/>
        <end position="27"/>
    </location>
</feature>
<evidence type="ECO:0000313" key="2">
    <source>
        <dbReference type="EMBL" id="WQJ54469.1"/>
    </source>
</evidence>
<reference evidence="2 3" key="1">
    <citation type="submission" date="2023-11" db="EMBL/GenBank/DDBJ databases">
        <authorList>
            <person name="Cook R."/>
            <person name="Crisci M."/>
            <person name="Pye H."/>
            <person name="Adriaenssens E."/>
            <person name="Santini J."/>
        </authorList>
    </citation>
    <scope>NUCLEOTIDE SEQUENCE [LARGE SCALE GENOMIC DNA]</scope>
    <source>
        <strain evidence="2">Lak_Megaphage_RVC_AP1_GC26</strain>
    </source>
</reference>
<organism evidence="2 3">
    <name type="scientific">phage Lak_Megaphage_RVC_AP1_GC26</name>
    <dbReference type="NCBI Taxonomy" id="3109224"/>
    <lineage>
        <taxon>Viruses</taxon>
        <taxon>Duplodnaviria</taxon>
        <taxon>Heunggongvirae</taxon>
        <taxon>Uroviricota</taxon>
        <taxon>Caudoviricetes</taxon>
        <taxon>Caudoviricetes code 15 clade</taxon>
    </lineage>
</organism>
<name>A0ABZ0Z8V0_9CAUD</name>
<keyword evidence="3" id="KW-1185">Reference proteome</keyword>
<dbReference type="EMBL" id="OR769218">
    <property type="protein sequence ID" value="WQJ54469.1"/>
    <property type="molecule type" value="Genomic_DNA"/>
</dbReference>
<keyword evidence="1" id="KW-0472">Membrane</keyword>
<protein>
    <submittedName>
        <fullName evidence="2">Virion structural protein</fullName>
    </submittedName>
</protein>
<proteinExistence type="predicted"/>
<accession>A0ABZ0Z8V0</accession>
<evidence type="ECO:0000313" key="3">
    <source>
        <dbReference type="Proteomes" id="UP001346559"/>
    </source>
</evidence>
<dbReference type="Proteomes" id="UP001346559">
    <property type="component" value="Segment"/>
</dbReference>
<sequence>MKKIVIVIIAVIIGIFVISGVSMYFTYNNQEISLRNEAEAQRGKIEGVHDKLWKVIAQQAQISDKYASDFDKIYTHIMSERYDANDGSLMKWITEANPQFDASLYKNIMQSVEVLRTEFQKNQERMLDIVREHRDLCARYPGKWFISNTADIEYTIVSSGRSKTVMSTGLDDDIDVFKSK</sequence>
<keyword evidence="1" id="KW-0812">Transmembrane</keyword>
<keyword evidence="1" id="KW-1133">Transmembrane helix</keyword>